<sequence length="123" mass="14525">MIWQEAIDKWSDLISDKEGFYLSHQLKNGKKTAILACEVEQKQMKNKKEKLSKKDIMFQIYRPNTGLQFRHESLAEIEKKYKKVTNEEAEIHWTQQYDASVNTCSHAYWNGNCRNVNLGHDCE</sequence>
<dbReference type="Pfam" id="PF25373">
    <property type="entry name" value="SBNO"/>
    <property type="match status" value="1"/>
</dbReference>
<dbReference type="Proteomes" id="UP000015102">
    <property type="component" value="Unassembled WGS sequence"/>
</dbReference>
<feature type="domain" description="SBNO alpha/beta" evidence="1">
    <location>
        <begin position="1"/>
        <end position="123"/>
    </location>
</feature>
<dbReference type="GO" id="GO:0005634">
    <property type="term" value="C:nucleus"/>
    <property type="evidence" value="ECO:0007669"/>
    <property type="project" value="TreeGrafter"/>
</dbReference>
<dbReference type="PANTHER" id="PTHR12706:SF30">
    <property type="entry name" value="PROTEIN STRAWBERRY NOTCH-RELATED"/>
    <property type="match status" value="1"/>
</dbReference>
<reference evidence="3" key="1">
    <citation type="submission" date="2013-02" db="EMBL/GenBank/DDBJ databases">
        <authorList>
            <person name="Hughes D."/>
        </authorList>
    </citation>
    <scope>NUCLEOTIDE SEQUENCE</scope>
    <source>
        <strain>Durham</strain>
        <strain evidence="3">NC isolate 2 -- Noor lab</strain>
    </source>
</reference>
<protein>
    <recommendedName>
        <fullName evidence="1">SBNO alpha/beta domain-containing protein</fullName>
    </recommendedName>
</protein>
<name>T1H4Y2_MEGSC</name>
<dbReference type="GO" id="GO:0042393">
    <property type="term" value="F:histone binding"/>
    <property type="evidence" value="ECO:0007669"/>
    <property type="project" value="TreeGrafter"/>
</dbReference>
<dbReference type="PANTHER" id="PTHR12706">
    <property type="entry name" value="STRAWBERRY NOTCH-RELATED"/>
    <property type="match status" value="1"/>
</dbReference>
<reference evidence="2" key="2">
    <citation type="submission" date="2015-06" db="UniProtKB">
        <authorList>
            <consortium name="EnsemblMetazoa"/>
        </authorList>
    </citation>
    <scope>IDENTIFICATION</scope>
</reference>
<dbReference type="OMA" id="CRNEAMD"/>
<evidence type="ECO:0000313" key="2">
    <source>
        <dbReference type="EnsemblMetazoa" id="MESCA011353-PA"/>
    </source>
</evidence>
<evidence type="ECO:0000259" key="1">
    <source>
        <dbReference type="Pfam" id="PF25373"/>
    </source>
</evidence>
<keyword evidence="3" id="KW-1185">Reference proteome</keyword>
<organism evidence="2 3">
    <name type="scientific">Megaselia scalaris</name>
    <name type="common">Humpbacked fly</name>
    <name type="synonym">Phora scalaris</name>
    <dbReference type="NCBI Taxonomy" id="36166"/>
    <lineage>
        <taxon>Eukaryota</taxon>
        <taxon>Metazoa</taxon>
        <taxon>Ecdysozoa</taxon>
        <taxon>Arthropoda</taxon>
        <taxon>Hexapoda</taxon>
        <taxon>Insecta</taxon>
        <taxon>Pterygota</taxon>
        <taxon>Neoptera</taxon>
        <taxon>Endopterygota</taxon>
        <taxon>Diptera</taxon>
        <taxon>Brachycera</taxon>
        <taxon>Muscomorpha</taxon>
        <taxon>Platypezoidea</taxon>
        <taxon>Phoridae</taxon>
        <taxon>Megaseliini</taxon>
        <taxon>Megaselia</taxon>
    </lineage>
</organism>
<dbReference type="AlphaFoldDB" id="T1H4Y2"/>
<dbReference type="InterPro" id="IPR026741">
    <property type="entry name" value="SNO"/>
</dbReference>
<evidence type="ECO:0000313" key="3">
    <source>
        <dbReference type="Proteomes" id="UP000015102"/>
    </source>
</evidence>
<dbReference type="HOGENOM" id="CLU_2021014_0_0_1"/>
<dbReference type="GO" id="GO:0031490">
    <property type="term" value="F:chromatin DNA binding"/>
    <property type="evidence" value="ECO:0007669"/>
    <property type="project" value="TreeGrafter"/>
</dbReference>
<dbReference type="STRING" id="36166.T1H4Y2"/>
<proteinExistence type="predicted"/>
<dbReference type="GO" id="GO:0006355">
    <property type="term" value="P:regulation of DNA-templated transcription"/>
    <property type="evidence" value="ECO:0007669"/>
    <property type="project" value="InterPro"/>
</dbReference>
<accession>T1H4Y2</accession>
<dbReference type="EMBL" id="CAQQ02384246">
    <property type="status" value="NOT_ANNOTATED_CDS"/>
    <property type="molecule type" value="Genomic_DNA"/>
</dbReference>
<dbReference type="InterPro" id="IPR057332">
    <property type="entry name" value="SBNO_a/b_dom"/>
</dbReference>
<dbReference type="EnsemblMetazoa" id="MESCA011353-RA">
    <property type="protein sequence ID" value="MESCA011353-PA"/>
    <property type="gene ID" value="MESCA011353"/>
</dbReference>